<feature type="signal peptide" evidence="1">
    <location>
        <begin position="1"/>
        <end position="28"/>
    </location>
</feature>
<evidence type="ECO:0000313" key="3">
    <source>
        <dbReference type="Proteomes" id="UP000831785"/>
    </source>
</evidence>
<dbReference type="EMBL" id="CP095049">
    <property type="protein sequence ID" value="UOQ53481.1"/>
    <property type="molecule type" value="Genomic_DNA"/>
</dbReference>
<accession>A0ABY4F9Y3</accession>
<keyword evidence="3" id="KW-1185">Reference proteome</keyword>
<sequence>MTLSTGYATWARLLLLLLLSCAAATARAQTSESSAAAPDTVQGWKRGGVGTLNFSQVSLSNWAPGGQSSLSLLGIGNAFLHYRRGDNTFDTSLDVVYGSLKAGKAKIRKSDDRLEFNAKYGRQFTRVLYYAAQANVKTQLTPTYAVENPDSLLSRFFAPAFILASIGIDYKPNDQLSVFLSPITGKFTVVADQTLADAGAFGVEPAERNAAGQLLRGTGQQFRQELGAYLNVKYRRPVWQNVTFQSKLDLFSNYLHNPDNVDVNWETLVSFKVNKFISSSITTTVVYDDDVLVPVDQNEDGVPDSRGRRIQFKETLGIGLTYRF</sequence>
<reference evidence="2 3" key="1">
    <citation type="submission" date="2022-04" db="EMBL/GenBank/DDBJ databases">
        <title>Hymenobacter sp. isolated from the air.</title>
        <authorList>
            <person name="Won M."/>
            <person name="Lee C.-M."/>
            <person name="Woen H.-Y."/>
            <person name="Kwon S.-W."/>
        </authorList>
    </citation>
    <scope>NUCLEOTIDE SEQUENCE [LARGE SCALE GENOMIC DNA]</scope>
    <source>
        <strain evidence="3">5116 S-27</strain>
    </source>
</reference>
<organism evidence="2 3">
    <name type="scientific">Hymenobacter cellulosivorans</name>
    <dbReference type="NCBI Taxonomy" id="2932249"/>
    <lineage>
        <taxon>Bacteria</taxon>
        <taxon>Pseudomonadati</taxon>
        <taxon>Bacteroidota</taxon>
        <taxon>Cytophagia</taxon>
        <taxon>Cytophagales</taxon>
        <taxon>Hymenobacteraceae</taxon>
        <taxon>Hymenobacter</taxon>
    </lineage>
</organism>
<proteinExistence type="predicted"/>
<dbReference type="RefSeq" id="WP_244718770.1">
    <property type="nucleotide sequence ID" value="NZ_CP095049.1"/>
</dbReference>
<feature type="chain" id="PRO_5047468957" evidence="1">
    <location>
        <begin position="29"/>
        <end position="324"/>
    </location>
</feature>
<gene>
    <name evidence="2" type="ORF">MUN80_01675</name>
</gene>
<keyword evidence="1" id="KW-0732">Signal</keyword>
<evidence type="ECO:0000256" key="1">
    <source>
        <dbReference type="SAM" id="SignalP"/>
    </source>
</evidence>
<protein>
    <submittedName>
        <fullName evidence="2">DUF3078 domain-containing protein</fullName>
    </submittedName>
</protein>
<dbReference type="Proteomes" id="UP000831785">
    <property type="component" value="Chromosome"/>
</dbReference>
<evidence type="ECO:0000313" key="2">
    <source>
        <dbReference type="EMBL" id="UOQ53481.1"/>
    </source>
</evidence>
<dbReference type="Pfam" id="PF11276">
    <property type="entry name" value="DUF3078"/>
    <property type="match status" value="1"/>
</dbReference>
<name>A0ABY4F9Y3_9BACT</name>
<dbReference type="InterPro" id="IPR021428">
    <property type="entry name" value="DUF3078"/>
</dbReference>